<name>A0A6M3J0W7_9ZZZZ</name>
<evidence type="ECO:0000313" key="1">
    <source>
        <dbReference type="EMBL" id="QJA62801.1"/>
    </source>
</evidence>
<proteinExistence type="predicted"/>
<evidence type="ECO:0000313" key="2">
    <source>
        <dbReference type="EMBL" id="QJA77163.1"/>
    </source>
</evidence>
<dbReference type="EMBL" id="MT142267">
    <property type="protein sequence ID" value="QJA77163.1"/>
    <property type="molecule type" value="Genomic_DNA"/>
</dbReference>
<dbReference type="AlphaFoldDB" id="A0A6M3J0W7"/>
<gene>
    <name evidence="2" type="ORF">MM415A01356_0007</name>
    <name evidence="1" type="ORF">MM415B00724_0004</name>
</gene>
<reference evidence="1" key="1">
    <citation type="submission" date="2020-03" db="EMBL/GenBank/DDBJ databases">
        <title>The deep terrestrial virosphere.</title>
        <authorList>
            <person name="Holmfeldt K."/>
            <person name="Nilsson E."/>
            <person name="Simone D."/>
            <person name="Lopez-Fernandez M."/>
            <person name="Wu X."/>
            <person name="de Brujin I."/>
            <person name="Lundin D."/>
            <person name="Andersson A."/>
            <person name="Bertilsson S."/>
            <person name="Dopson M."/>
        </authorList>
    </citation>
    <scope>NUCLEOTIDE SEQUENCE</scope>
    <source>
        <strain evidence="2">MM415A01356</strain>
        <strain evidence="1">MM415B00724</strain>
    </source>
</reference>
<sequence>MTCEAHANDIIKLNYIESQEEVVIEDLKKQKENIIEQSKAEDIIIAGDFYYDKKRGELDTCQNIAPGWTRTYIEKHYVRRRDAYFSGDYREDMDIRYWVDEEHYKKLPRKIKNLFKKWSVEYETTR</sequence>
<organism evidence="1">
    <name type="scientific">viral metagenome</name>
    <dbReference type="NCBI Taxonomy" id="1070528"/>
    <lineage>
        <taxon>unclassified sequences</taxon>
        <taxon>metagenomes</taxon>
        <taxon>organismal metagenomes</taxon>
    </lineage>
</organism>
<dbReference type="EMBL" id="MT141482">
    <property type="protein sequence ID" value="QJA62801.1"/>
    <property type="molecule type" value="Genomic_DNA"/>
</dbReference>
<protein>
    <submittedName>
        <fullName evidence="1">Uncharacterized protein</fullName>
    </submittedName>
</protein>
<accession>A0A6M3J0W7</accession>